<reference evidence="2 3" key="1">
    <citation type="submission" date="2024-01" db="EMBL/GenBank/DDBJ databases">
        <title>A draft genome for a cacao thread blight-causing isolate of Paramarasmius palmivorus.</title>
        <authorList>
            <person name="Baruah I.K."/>
            <person name="Bukari Y."/>
            <person name="Amoako-Attah I."/>
            <person name="Meinhardt L.W."/>
            <person name="Bailey B.A."/>
            <person name="Cohen S.P."/>
        </authorList>
    </citation>
    <scope>NUCLEOTIDE SEQUENCE [LARGE SCALE GENOMIC DNA]</scope>
    <source>
        <strain evidence="2 3">GH-12</strain>
    </source>
</reference>
<feature type="compositionally biased region" description="Polar residues" evidence="1">
    <location>
        <begin position="23"/>
        <end position="46"/>
    </location>
</feature>
<gene>
    <name evidence="2" type="ORF">VNI00_013850</name>
</gene>
<dbReference type="Proteomes" id="UP001383192">
    <property type="component" value="Unassembled WGS sequence"/>
</dbReference>
<feature type="compositionally biased region" description="Basic and acidic residues" evidence="1">
    <location>
        <begin position="88"/>
        <end position="100"/>
    </location>
</feature>
<dbReference type="EMBL" id="JAYKXP010000073">
    <property type="protein sequence ID" value="KAK7030904.1"/>
    <property type="molecule type" value="Genomic_DNA"/>
</dbReference>
<sequence length="155" mass="17360">MLNTHERRLAITAITNRPDHEMSQTATDSPGSPVDNTTVRSSAKTSTLPELAPMFITFTDTTLSRTIEDDDSLVSSTKFRPDRDNLYRYDTVKDDEERRSAGKTNNKKKTRQNAKPIASPDLRQQALAEDPWVDESKLTPYCVGCRAVPLDGTPF</sequence>
<comment type="caution">
    <text evidence="2">The sequence shown here is derived from an EMBL/GenBank/DDBJ whole genome shotgun (WGS) entry which is preliminary data.</text>
</comment>
<organism evidence="2 3">
    <name type="scientific">Paramarasmius palmivorus</name>
    <dbReference type="NCBI Taxonomy" id="297713"/>
    <lineage>
        <taxon>Eukaryota</taxon>
        <taxon>Fungi</taxon>
        <taxon>Dikarya</taxon>
        <taxon>Basidiomycota</taxon>
        <taxon>Agaricomycotina</taxon>
        <taxon>Agaricomycetes</taxon>
        <taxon>Agaricomycetidae</taxon>
        <taxon>Agaricales</taxon>
        <taxon>Marasmiineae</taxon>
        <taxon>Marasmiaceae</taxon>
        <taxon>Paramarasmius</taxon>
    </lineage>
</organism>
<accession>A0AAW0BX52</accession>
<evidence type="ECO:0000256" key="1">
    <source>
        <dbReference type="SAM" id="MobiDB-lite"/>
    </source>
</evidence>
<dbReference type="AlphaFoldDB" id="A0AAW0BX52"/>
<name>A0AAW0BX52_9AGAR</name>
<protein>
    <submittedName>
        <fullName evidence="2">Uncharacterized protein</fullName>
    </submittedName>
</protein>
<evidence type="ECO:0000313" key="2">
    <source>
        <dbReference type="EMBL" id="KAK7030904.1"/>
    </source>
</evidence>
<evidence type="ECO:0000313" key="3">
    <source>
        <dbReference type="Proteomes" id="UP001383192"/>
    </source>
</evidence>
<feature type="region of interest" description="Disordered" evidence="1">
    <location>
        <begin position="88"/>
        <end position="121"/>
    </location>
</feature>
<keyword evidence="3" id="KW-1185">Reference proteome</keyword>
<feature type="region of interest" description="Disordered" evidence="1">
    <location>
        <begin position="12"/>
        <end position="46"/>
    </location>
</feature>
<proteinExistence type="predicted"/>